<dbReference type="Pfam" id="PF08928">
    <property type="entry name" value="PoNi_N"/>
    <property type="match status" value="1"/>
</dbReference>
<accession>A0AAD1F7Y5</accession>
<evidence type="ECO:0008006" key="5">
    <source>
        <dbReference type="Google" id="ProtNLM"/>
    </source>
</evidence>
<dbReference type="SUPFAM" id="SSF140731">
    <property type="entry name" value="PA2201 C-terminal domain-like"/>
    <property type="match status" value="1"/>
</dbReference>
<proteinExistence type="predicted"/>
<dbReference type="EMBL" id="AP014926">
    <property type="protein sequence ID" value="BAR96738.1"/>
    <property type="molecule type" value="Genomic_DNA"/>
</dbReference>
<dbReference type="InterPro" id="IPR028983">
    <property type="entry name" value="PA2201-like_C"/>
</dbReference>
<dbReference type="Gene3D" id="1.10.3920.10">
    <property type="entry name" value="PA2201 C-terminal domain-like"/>
    <property type="match status" value="1"/>
</dbReference>
<dbReference type="RefSeq" id="WP_014708692.1">
    <property type="nucleotide sequence ID" value="NZ_AP014926.1"/>
</dbReference>
<dbReference type="InterPro" id="IPR015025">
    <property type="entry name" value="PoNi_C"/>
</dbReference>
<feature type="domain" description="PoNi C-terminal" evidence="2">
    <location>
        <begin position="152"/>
        <end position="255"/>
    </location>
</feature>
<dbReference type="AlphaFoldDB" id="A0AAD1F7Y5"/>
<sequence length="259" mass="30657">MKLRENINSEENLLAELEKNYQRIKEYSKKIVMLTDDEAKGIQRYRNPNLYIIKLERWSILEAYFFIIKAKYTLGYPVSELLDDYEKGLQVFSDYWASLTDEDFTYGTKFQPFYSALRYEKLIGYIALSFLLNVSEESFKTIIKIRDRIPTPDILLDFLLSHKDGRTVCQERIRGNLYKGLASILQKGKDNIAVADIKKYLMKQWHKDYIRTGNMYTHTEYFHVGYWSFETGAVVKLLNLDDSSLKGVPYYPYDLVHYQ</sequence>
<evidence type="ECO:0000259" key="2">
    <source>
        <dbReference type="Pfam" id="PF08929"/>
    </source>
</evidence>
<evidence type="ECO:0000313" key="3">
    <source>
        <dbReference type="EMBL" id="BAR96738.1"/>
    </source>
</evidence>
<dbReference type="OMA" id="HENKHDI"/>
<organism evidence="3 4">
    <name type="scientific">Prevotella intermedia</name>
    <dbReference type="NCBI Taxonomy" id="28131"/>
    <lineage>
        <taxon>Bacteria</taxon>
        <taxon>Pseudomonadati</taxon>
        <taxon>Bacteroidota</taxon>
        <taxon>Bacteroidia</taxon>
        <taxon>Bacteroidales</taxon>
        <taxon>Prevotellaceae</taxon>
        <taxon>Prevotella</taxon>
    </lineage>
</organism>
<reference evidence="3 4" key="1">
    <citation type="submission" date="2015-07" db="EMBL/GenBank/DDBJ databases">
        <title>Complete genome sequence of Prevotella intermedia strain 17-2.</title>
        <authorList>
            <person name="Nambu T."/>
        </authorList>
    </citation>
    <scope>NUCLEOTIDE SEQUENCE [LARGE SCALE GENOMIC DNA]</scope>
    <source>
        <strain evidence="3 4">17-2</strain>
    </source>
</reference>
<dbReference type="Pfam" id="PF08929">
    <property type="entry name" value="PoNi_C"/>
    <property type="match status" value="1"/>
</dbReference>
<evidence type="ECO:0000259" key="1">
    <source>
        <dbReference type="Pfam" id="PF08928"/>
    </source>
</evidence>
<dbReference type="InterPro" id="IPR015024">
    <property type="entry name" value="PoNi_N"/>
</dbReference>
<dbReference type="Proteomes" id="UP000067008">
    <property type="component" value="Chromosome 1"/>
</dbReference>
<name>A0AAD1F7Y5_PREIN</name>
<feature type="domain" description="PoNi N-terminal" evidence="1">
    <location>
        <begin position="4"/>
        <end position="144"/>
    </location>
</feature>
<protein>
    <recommendedName>
        <fullName evidence="5">DUF1911 domain-containing protein</fullName>
    </recommendedName>
</protein>
<gene>
    <name evidence="3" type="ORF">PI172_2010</name>
</gene>
<evidence type="ECO:0000313" key="4">
    <source>
        <dbReference type="Proteomes" id="UP000067008"/>
    </source>
</evidence>